<keyword evidence="1" id="KW-0808">Transferase</keyword>
<feature type="region of interest" description="Disordered" evidence="7">
    <location>
        <begin position="461"/>
        <end position="609"/>
    </location>
</feature>
<dbReference type="SUPFAM" id="SSF56672">
    <property type="entry name" value="DNA/RNA polymerases"/>
    <property type="match status" value="1"/>
</dbReference>
<feature type="compositionally biased region" description="Basic residues" evidence="7">
    <location>
        <begin position="476"/>
        <end position="498"/>
    </location>
</feature>
<evidence type="ECO:0000256" key="2">
    <source>
        <dbReference type="ARBA" id="ARBA00022695"/>
    </source>
</evidence>
<name>A0ABQ4Y983_9ASTR</name>
<evidence type="ECO:0000256" key="7">
    <source>
        <dbReference type="SAM" id="MobiDB-lite"/>
    </source>
</evidence>
<dbReference type="InterPro" id="IPR041373">
    <property type="entry name" value="RT_RNaseH"/>
</dbReference>
<reference evidence="9" key="1">
    <citation type="journal article" date="2022" name="Int. J. Mol. Sci.">
        <title>Draft Genome of Tanacetum Coccineum: Genomic Comparison of Closely Related Tanacetum-Family Plants.</title>
        <authorList>
            <person name="Yamashiro T."/>
            <person name="Shiraishi A."/>
            <person name="Nakayama K."/>
            <person name="Satake H."/>
        </authorList>
    </citation>
    <scope>NUCLEOTIDE SEQUENCE</scope>
</reference>
<gene>
    <name evidence="9" type="ORF">Tco_0707061</name>
</gene>
<evidence type="ECO:0000259" key="8">
    <source>
        <dbReference type="PROSITE" id="PS50994"/>
    </source>
</evidence>
<dbReference type="PROSITE" id="PS50994">
    <property type="entry name" value="INTEGRASE"/>
    <property type="match status" value="1"/>
</dbReference>
<dbReference type="InterPro" id="IPR012337">
    <property type="entry name" value="RNaseH-like_sf"/>
</dbReference>
<evidence type="ECO:0000256" key="4">
    <source>
        <dbReference type="ARBA" id="ARBA00022759"/>
    </source>
</evidence>
<dbReference type="Pfam" id="PF00665">
    <property type="entry name" value="rve"/>
    <property type="match status" value="1"/>
</dbReference>
<dbReference type="Gene3D" id="3.10.20.370">
    <property type="match status" value="1"/>
</dbReference>
<evidence type="ECO:0000256" key="3">
    <source>
        <dbReference type="ARBA" id="ARBA00022722"/>
    </source>
</evidence>
<keyword evidence="4" id="KW-0255">Endonuclease</keyword>
<dbReference type="PANTHER" id="PTHR37984:SF5">
    <property type="entry name" value="PROTEIN NYNRIN-LIKE"/>
    <property type="match status" value="1"/>
</dbReference>
<protein>
    <submittedName>
        <fullName evidence="9">Reverse transcriptase domain-containing protein</fullName>
    </submittedName>
</protein>
<dbReference type="SUPFAM" id="SSF53098">
    <property type="entry name" value="Ribonuclease H-like"/>
    <property type="match status" value="1"/>
</dbReference>
<feature type="compositionally biased region" description="Polar residues" evidence="7">
    <location>
        <begin position="629"/>
        <end position="645"/>
    </location>
</feature>
<keyword evidence="2" id="KW-0548">Nucleotidyltransferase</keyword>
<evidence type="ECO:0000256" key="6">
    <source>
        <dbReference type="ARBA" id="ARBA00022918"/>
    </source>
</evidence>
<evidence type="ECO:0000313" key="9">
    <source>
        <dbReference type="EMBL" id="GJS74220.1"/>
    </source>
</evidence>
<proteinExistence type="predicted"/>
<keyword evidence="3" id="KW-0540">Nuclease</keyword>
<reference evidence="9" key="2">
    <citation type="submission" date="2022-01" db="EMBL/GenBank/DDBJ databases">
        <authorList>
            <person name="Yamashiro T."/>
            <person name="Shiraishi A."/>
            <person name="Satake H."/>
            <person name="Nakayama K."/>
        </authorList>
    </citation>
    <scope>NUCLEOTIDE SEQUENCE</scope>
</reference>
<feature type="compositionally biased region" description="Basic and acidic residues" evidence="7">
    <location>
        <begin position="499"/>
        <end position="517"/>
    </location>
</feature>
<evidence type="ECO:0000256" key="1">
    <source>
        <dbReference type="ARBA" id="ARBA00022679"/>
    </source>
</evidence>
<feature type="region of interest" description="Disordered" evidence="7">
    <location>
        <begin position="626"/>
        <end position="663"/>
    </location>
</feature>
<dbReference type="EMBL" id="BQNB010010214">
    <property type="protein sequence ID" value="GJS74220.1"/>
    <property type="molecule type" value="Genomic_DNA"/>
</dbReference>
<feature type="domain" description="Integrase catalytic" evidence="8">
    <location>
        <begin position="147"/>
        <end position="309"/>
    </location>
</feature>
<keyword evidence="5" id="KW-0378">Hydrolase</keyword>
<organism evidence="9 10">
    <name type="scientific">Tanacetum coccineum</name>
    <dbReference type="NCBI Taxonomy" id="301880"/>
    <lineage>
        <taxon>Eukaryota</taxon>
        <taxon>Viridiplantae</taxon>
        <taxon>Streptophyta</taxon>
        <taxon>Embryophyta</taxon>
        <taxon>Tracheophyta</taxon>
        <taxon>Spermatophyta</taxon>
        <taxon>Magnoliopsida</taxon>
        <taxon>eudicotyledons</taxon>
        <taxon>Gunneridae</taxon>
        <taxon>Pentapetalae</taxon>
        <taxon>asterids</taxon>
        <taxon>campanulids</taxon>
        <taxon>Asterales</taxon>
        <taxon>Asteraceae</taxon>
        <taxon>Asteroideae</taxon>
        <taxon>Anthemideae</taxon>
        <taxon>Anthemidinae</taxon>
        <taxon>Tanacetum</taxon>
    </lineage>
</organism>
<keyword evidence="10" id="KW-1185">Reference proteome</keyword>
<dbReference type="PANTHER" id="PTHR37984">
    <property type="entry name" value="PROTEIN CBG26694"/>
    <property type="match status" value="1"/>
</dbReference>
<sequence length="663" mass="75252">MCDASDYAVEAVLGQRIDKHFKPIHYTSKTMNEAYENYTTTKKELLAVVFAFDKFRQYLVLSKTIIRDKKGAENIATDHLSRLKNPDLGKLTRAEIRDLFLEERLMEISDKNNEPCVLTESYESAWTEMKLHKFFNNVTADHPEDIMALPPSQGKSSRPGIDFVGPFPSSNGNKYILVAIDYVSKWVKAQAFPTSDARNVVNFLRRLFARFGIPKALISDRGSHFCNYQMEKAIKRIMTSKAQQIEPDNALVAPENRHVIGKCNMRMNPGMKPKEPTYQLALDVLTLTTCYPAFLITSEVPVIYMHQFWATVTKHKSSYRFKIDNKKFSVNVELFRDILNICPRIQDQEFNEPPTEKEALSFIRELGHSGEIKYIIDVIVDHLHQLWRTFASIINKCLCGKIDNIDSKKQDKMFYARFTKIIIHHFLEKDKSISMRNKMFMYTTRDDSLLGAEPLISMKNQKKSDSAISSKESSSKKKSVKAKKVAASKPKLTKKKSLIKADRGKGATKQSKKDFHISKASGSGDGTDFESGVPDEQHLKTTGVDDGTEEDEDDENNSKDISDDGDDDDDGNDVNDGDDDDANNDDNQEALNTMKKKKMMDDEEDDEVTKELYKDVNVNLGNEDIEMTNADQGGSEQQHVSQESGFEQVEEDAHVTLSPVLDT</sequence>
<feature type="compositionally biased region" description="Acidic residues" evidence="7">
    <location>
        <begin position="563"/>
        <end position="588"/>
    </location>
</feature>
<dbReference type="InterPro" id="IPR036397">
    <property type="entry name" value="RNaseH_sf"/>
</dbReference>
<dbReference type="Proteomes" id="UP001151760">
    <property type="component" value="Unassembled WGS sequence"/>
</dbReference>
<accession>A0ABQ4Y983</accession>
<dbReference type="InterPro" id="IPR050951">
    <property type="entry name" value="Retrovirus_Pol_polyprotein"/>
</dbReference>
<feature type="compositionally biased region" description="Acidic residues" evidence="7">
    <location>
        <begin position="546"/>
        <end position="555"/>
    </location>
</feature>
<dbReference type="InterPro" id="IPR001584">
    <property type="entry name" value="Integrase_cat-core"/>
</dbReference>
<evidence type="ECO:0000256" key="5">
    <source>
        <dbReference type="ARBA" id="ARBA00022801"/>
    </source>
</evidence>
<dbReference type="Pfam" id="PF17917">
    <property type="entry name" value="RT_RNaseH"/>
    <property type="match status" value="1"/>
</dbReference>
<evidence type="ECO:0000313" key="10">
    <source>
        <dbReference type="Proteomes" id="UP001151760"/>
    </source>
</evidence>
<dbReference type="Gene3D" id="3.30.420.10">
    <property type="entry name" value="Ribonuclease H-like superfamily/Ribonuclease H"/>
    <property type="match status" value="1"/>
</dbReference>
<keyword evidence="6 9" id="KW-0695">RNA-directed DNA polymerase</keyword>
<dbReference type="InterPro" id="IPR043502">
    <property type="entry name" value="DNA/RNA_pol_sf"/>
</dbReference>
<comment type="caution">
    <text evidence="9">The sequence shown here is derived from an EMBL/GenBank/DDBJ whole genome shotgun (WGS) entry which is preliminary data.</text>
</comment>
<dbReference type="GO" id="GO:0003964">
    <property type="term" value="F:RNA-directed DNA polymerase activity"/>
    <property type="evidence" value="ECO:0007669"/>
    <property type="project" value="UniProtKB-KW"/>
</dbReference>